<dbReference type="NCBIfam" id="TIGR02681">
    <property type="entry name" value="phage_pRha"/>
    <property type="match status" value="1"/>
</dbReference>
<gene>
    <name evidence="1" type="ORF">L2Y54_09420</name>
</gene>
<protein>
    <submittedName>
        <fullName evidence="1">Rha family transcriptional regulator</fullName>
    </submittedName>
</protein>
<dbReference type="RefSeq" id="WP_236501598.1">
    <property type="nucleotide sequence ID" value="NZ_CP091244.1"/>
</dbReference>
<dbReference type="EMBL" id="CP091244">
    <property type="protein sequence ID" value="UJS26237.1"/>
    <property type="molecule type" value="Genomic_DNA"/>
</dbReference>
<dbReference type="Pfam" id="PF09669">
    <property type="entry name" value="Phage_pRha"/>
    <property type="match status" value="1"/>
</dbReference>
<dbReference type="InterPro" id="IPR014054">
    <property type="entry name" value="Phage_regulatory_Rha"/>
</dbReference>
<sequence length="252" mass="28129">MATTNSNTQVIAPELLVKDGQVFCTSLQLAHHFDKEHKHVIRDIEEQIAKIQAGRHAGKEAHMFQIDTYPVINNLGHKVNKPLYMLNRAGFIKLVNGYNGQKASDIQMDYIEAFDAMEAALLGKPKPAVERISATQMNHLAVLMAQIERNFHVPRPASHAAYAALRNAFEVESTIQNLPATQFNNALAMTLAMEKAAFAFKCMVMDVEKKFVREVIRNGNGFDRASYEADFDEGIAKIVATRQQQLAWGMAA</sequence>
<evidence type="ECO:0000313" key="2">
    <source>
        <dbReference type="Proteomes" id="UP001054801"/>
    </source>
</evidence>
<reference evidence="1" key="1">
    <citation type="journal article" date="2022" name="Microorganisms">
        <title>Two New Species of Filamentous Sulfur Bacteria of the Genus Thiothrix, Thiothrix winogradskyi sp. nov. and 'Candidatus Thiothrix sulfatifontis' sp. nov.</title>
        <authorList>
            <person name="Ravin N.V."/>
            <person name="Rossetti S."/>
            <person name="Beletsky A.V."/>
            <person name="Kadnikov V.V."/>
            <person name="Rudenko T.S."/>
            <person name="Smolyakov D.D."/>
            <person name="Moskvitina M.I."/>
            <person name="Gureeva M.V."/>
            <person name="Mardanov A.V."/>
            <person name="Grabovich M.Y."/>
        </authorList>
    </citation>
    <scope>NUCLEOTIDE SEQUENCE</scope>
    <source>
        <strain evidence="1">CT3</strain>
    </source>
</reference>
<accession>A0ABY3T327</accession>
<evidence type="ECO:0000313" key="1">
    <source>
        <dbReference type="EMBL" id="UJS26237.1"/>
    </source>
</evidence>
<keyword evidence="2" id="KW-1185">Reference proteome</keyword>
<name>A0ABY3T327_9GAMM</name>
<proteinExistence type="predicted"/>
<organism evidence="1 2">
    <name type="scientific">Thiothrix winogradskyi</name>
    <dbReference type="NCBI Taxonomy" id="96472"/>
    <lineage>
        <taxon>Bacteria</taxon>
        <taxon>Pseudomonadati</taxon>
        <taxon>Pseudomonadota</taxon>
        <taxon>Gammaproteobacteria</taxon>
        <taxon>Thiotrichales</taxon>
        <taxon>Thiotrichaceae</taxon>
        <taxon>Thiothrix</taxon>
    </lineage>
</organism>
<dbReference type="Proteomes" id="UP001054801">
    <property type="component" value="Chromosome"/>
</dbReference>